<gene>
    <name evidence="8 11" type="primary">rnr</name>
    <name evidence="11" type="ORF">GCM10008932_03710</name>
</gene>
<dbReference type="InterPro" id="IPR013223">
    <property type="entry name" value="RNase_B_OB_dom"/>
</dbReference>
<evidence type="ECO:0000259" key="10">
    <source>
        <dbReference type="PROSITE" id="PS50126"/>
    </source>
</evidence>
<dbReference type="InterPro" id="IPR040476">
    <property type="entry name" value="CSD2"/>
</dbReference>
<feature type="compositionally biased region" description="Basic residues" evidence="9">
    <location>
        <begin position="761"/>
        <end position="773"/>
    </location>
</feature>
<sequence length="773" mass="88210">MSKEKDKEIRELKKQIIDYMEHDAQGPVEVNEISQSLNKTGSGAFKKLVKAIAELEREDRIVLMKSGKFKLKESANLLEGKFFGSDRGFGFVAVEDYEKDLFIPPNETNTALHGDMVRVELTKEADPRNDKGPEGRVVEVVERGSQYIYGEFTPYDDNEVKETGFYGYVTPKDKKLPDALIQIEAKGLRPVAGTIVQVEITDYSGIESGNDFVGIINRTIGHKDEPGIEILTIVHKYNIPSEFPEEVVRESENVPDFISEEDTKGRKDLRDEVVLTIDGEDAKDLDDAIQVKKLDNGNFYLGVHIADVSHYVTENSAMDQEAYERGTSVYLTDRVIPMLPQRLSNGICSLHPNVDRLTLSCEMEIDSSGKVVDYSISPSIIRSKYRMTYEAVNKILMEDDEETKAEYSEIVDMFKQMEELHNILEKKRVQRGSIDFDTREAKIEVDPEGMPVDIFVRERGVGERMIESFMLSANETVSEHYTNQDLPILYRIHEQPDEGKMQRFLEFVTSFGITVKGTKDNISPKTLQAVINEVKGEPEEAVISMLLLRSMQQAKYDVTPVGHYGLAAEHYSHFTSPIRRYPDLVLHRLIHYYNEVDRSSKAKNKWNERLPEIAEQSSVTERRAVDAERETDEMKKAEYMQTKIGETFEGVIVSVTNFGMFIQLPNSVEGLVHISNMTDDYYEFNDRSMLMIGTRTGKVYRIGQSVEVRVTSANTETYDIDFELVEDETAPTDKPQKGKSSKKKGNRNRGKKQSDAPFKKDKGKRKTKKRRKR</sequence>
<dbReference type="InterPro" id="IPR012340">
    <property type="entry name" value="NA-bd_OB-fold"/>
</dbReference>
<dbReference type="EC" id="3.1.13.1" evidence="8"/>
<dbReference type="InterPro" id="IPR011129">
    <property type="entry name" value="CSD"/>
</dbReference>
<keyword evidence="3 8" id="KW-0963">Cytoplasm</keyword>
<dbReference type="PANTHER" id="PTHR23355">
    <property type="entry name" value="RIBONUCLEASE"/>
    <property type="match status" value="1"/>
</dbReference>
<comment type="catalytic activity">
    <reaction evidence="1 8">
        <text>Exonucleolytic cleavage in the 3'- to 5'-direction to yield nucleoside 5'-phosphates.</text>
        <dbReference type="EC" id="3.1.13.1"/>
    </reaction>
</comment>
<keyword evidence="6 8" id="KW-0269">Exonuclease</keyword>
<comment type="similarity">
    <text evidence="8">Belongs to the RNR ribonuclease family. RNase R subfamily.</text>
</comment>
<dbReference type="InterPro" id="IPR050180">
    <property type="entry name" value="RNR_Ribonuclease"/>
</dbReference>
<evidence type="ECO:0000313" key="12">
    <source>
        <dbReference type="Proteomes" id="UP001501166"/>
    </source>
</evidence>
<dbReference type="PROSITE" id="PS50126">
    <property type="entry name" value="S1"/>
    <property type="match status" value="1"/>
</dbReference>
<keyword evidence="5 8" id="KW-0378">Hydrolase</keyword>
<organism evidence="11 12">
    <name type="scientific">Alkalibacterium iburiense</name>
    <dbReference type="NCBI Taxonomy" id="290589"/>
    <lineage>
        <taxon>Bacteria</taxon>
        <taxon>Bacillati</taxon>
        <taxon>Bacillota</taxon>
        <taxon>Bacilli</taxon>
        <taxon>Lactobacillales</taxon>
        <taxon>Carnobacteriaceae</taxon>
        <taxon>Alkalibacterium</taxon>
    </lineage>
</organism>
<dbReference type="SMART" id="SM00357">
    <property type="entry name" value="CSP"/>
    <property type="match status" value="1"/>
</dbReference>
<dbReference type="Pfam" id="PF00773">
    <property type="entry name" value="RNB"/>
    <property type="match status" value="1"/>
</dbReference>
<dbReference type="InterPro" id="IPR022966">
    <property type="entry name" value="RNase_II/R_CS"/>
</dbReference>
<dbReference type="SMART" id="SM00955">
    <property type="entry name" value="RNB"/>
    <property type="match status" value="1"/>
</dbReference>
<comment type="subcellular location">
    <subcellularLocation>
        <location evidence="2 8">Cytoplasm</location>
    </subcellularLocation>
</comment>
<evidence type="ECO:0000256" key="7">
    <source>
        <dbReference type="ARBA" id="ARBA00022884"/>
    </source>
</evidence>
<evidence type="ECO:0000256" key="1">
    <source>
        <dbReference type="ARBA" id="ARBA00001849"/>
    </source>
</evidence>
<dbReference type="InterPro" id="IPR011805">
    <property type="entry name" value="RNase_R"/>
</dbReference>
<feature type="region of interest" description="Disordered" evidence="9">
    <location>
        <begin position="725"/>
        <end position="773"/>
    </location>
</feature>
<dbReference type="SUPFAM" id="SSF50249">
    <property type="entry name" value="Nucleic acid-binding proteins"/>
    <property type="match status" value="4"/>
</dbReference>
<keyword evidence="4 8" id="KW-0540">Nuclease</keyword>
<dbReference type="Pfam" id="PF00575">
    <property type="entry name" value="S1"/>
    <property type="match status" value="1"/>
</dbReference>
<evidence type="ECO:0000256" key="9">
    <source>
        <dbReference type="SAM" id="MobiDB-lite"/>
    </source>
</evidence>
<accession>A0ABN0X351</accession>
<dbReference type="HAMAP" id="MF_01895">
    <property type="entry name" value="RNase_R"/>
    <property type="match status" value="1"/>
</dbReference>
<dbReference type="EMBL" id="BAAACW010000022">
    <property type="protein sequence ID" value="GAA0353924.1"/>
    <property type="molecule type" value="Genomic_DNA"/>
</dbReference>
<proteinExistence type="inferred from homology"/>
<comment type="caution">
    <text evidence="11">The sequence shown here is derived from an EMBL/GenBank/DDBJ whole genome shotgun (WGS) entry which is preliminary data.</text>
</comment>
<dbReference type="Gene3D" id="2.40.50.140">
    <property type="entry name" value="Nucleic acid-binding proteins"/>
    <property type="match status" value="2"/>
</dbReference>
<dbReference type="RefSeq" id="WP_343753429.1">
    <property type="nucleotide sequence ID" value="NZ_BAAACW010000022.1"/>
</dbReference>
<dbReference type="PANTHER" id="PTHR23355:SF9">
    <property type="entry name" value="DIS3-LIKE EXONUCLEASE 2"/>
    <property type="match status" value="1"/>
</dbReference>
<protein>
    <recommendedName>
        <fullName evidence="8">Ribonuclease R</fullName>
        <shortName evidence="8">RNase R</shortName>
        <ecNumber evidence="8">3.1.13.1</ecNumber>
    </recommendedName>
</protein>
<name>A0ABN0X351_9LACT</name>
<dbReference type="Pfam" id="PF08206">
    <property type="entry name" value="OB_RNB"/>
    <property type="match status" value="1"/>
</dbReference>
<feature type="compositionally biased region" description="Basic residues" evidence="9">
    <location>
        <begin position="737"/>
        <end position="751"/>
    </location>
</feature>
<feature type="domain" description="S1 motif" evidence="10">
    <location>
        <begin position="645"/>
        <end position="725"/>
    </location>
</feature>
<evidence type="ECO:0000256" key="8">
    <source>
        <dbReference type="HAMAP-Rule" id="MF_01895"/>
    </source>
</evidence>
<dbReference type="InterPro" id="IPR004476">
    <property type="entry name" value="RNase_II/RNase_R"/>
</dbReference>
<evidence type="ECO:0000256" key="2">
    <source>
        <dbReference type="ARBA" id="ARBA00004496"/>
    </source>
</evidence>
<evidence type="ECO:0000256" key="4">
    <source>
        <dbReference type="ARBA" id="ARBA00022722"/>
    </source>
</evidence>
<dbReference type="SMART" id="SM00316">
    <property type="entry name" value="S1"/>
    <property type="match status" value="1"/>
</dbReference>
<evidence type="ECO:0000256" key="3">
    <source>
        <dbReference type="ARBA" id="ARBA00022490"/>
    </source>
</evidence>
<dbReference type="InterPro" id="IPR001900">
    <property type="entry name" value="RNase_II/R"/>
</dbReference>
<dbReference type="PROSITE" id="PS01175">
    <property type="entry name" value="RIBONUCLEASE_II"/>
    <property type="match status" value="1"/>
</dbReference>
<reference evidence="11 12" key="1">
    <citation type="journal article" date="2019" name="Int. J. Syst. Evol. Microbiol.">
        <title>The Global Catalogue of Microorganisms (GCM) 10K type strain sequencing project: providing services to taxonomists for standard genome sequencing and annotation.</title>
        <authorList>
            <consortium name="The Broad Institute Genomics Platform"/>
            <consortium name="The Broad Institute Genome Sequencing Center for Infectious Disease"/>
            <person name="Wu L."/>
            <person name="Ma J."/>
        </authorList>
    </citation>
    <scope>NUCLEOTIDE SEQUENCE [LARGE SCALE GENOMIC DNA]</scope>
    <source>
        <strain evidence="11 12">JCM 12662</strain>
    </source>
</reference>
<dbReference type="NCBIfam" id="TIGR00358">
    <property type="entry name" value="3_prime_RNase"/>
    <property type="match status" value="1"/>
</dbReference>
<evidence type="ECO:0000313" key="11">
    <source>
        <dbReference type="EMBL" id="GAA0353924.1"/>
    </source>
</evidence>
<comment type="function">
    <text evidence="8">3'-5' exoribonuclease that releases 5'-nucleoside monophosphates and is involved in maturation of structured RNAs.</text>
</comment>
<evidence type="ECO:0000256" key="6">
    <source>
        <dbReference type="ARBA" id="ARBA00022839"/>
    </source>
</evidence>
<dbReference type="InterPro" id="IPR003029">
    <property type="entry name" value="S1_domain"/>
</dbReference>
<dbReference type="Proteomes" id="UP001501166">
    <property type="component" value="Unassembled WGS sequence"/>
</dbReference>
<dbReference type="NCBIfam" id="TIGR02063">
    <property type="entry name" value="RNase_R"/>
    <property type="match status" value="1"/>
</dbReference>
<dbReference type="Pfam" id="PF17876">
    <property type="entry name" value="CSD2"/>
    <property type="match status" value="1"/>
</dbReference>
<keyword evidence="12" id="KW-1185">Reference proteome</keyword>
<dbReference type="CDD" id="cd04471">
    <property type="entry name" value="S1_RNase_R"/>
    <property type="match status" value="1"/>
</dbReference>
<evidence type="ECO:0000256" key="5">
    <source>
        <dbReference type="ARBA" id="ARBA00022801"/>
    </source>
</evidence>
<keyword evidence="7 8" id="KW-0694">RNA-binding</keyword>